<reference evidence="1 2" key="1">
    <citation type="submission" date="2023-12" db="EMBL/GenBank/DDBJ databases">
        <title>Sinomonas terricola sp. nov, isolated from litchi orchard soil in Guangdong, PR China.</title>
        <authorList>
            <person name="Jiaxin W."/>
            <person name="Yang Z."/>
            <person name="Honghui Z."/>
        </authorList>
    </citation>
    <scope>NUCLEOTIDE SEQUENCE [LARGE SCALE GENOMIC DNA]</scope>
    <source>
        <strain evidence="1 2">JGH33</strain>
    </source>
</reference>
<comment type="caution">
    <text evidence="1">The sequence shown here is derived from an EMBL/GenBank/DDBJ whole genome shotgun (WGS) entry which is preliminary data.</text>
</comment>
<dbReference type="Proteomes" id="UP001304769">
    <property type="component" value="Unassembled WGS sequence"/>
</dbReference>
<evidence type="ECO:0008006" key="3">
    <source>
        <dbReference type="Google" id="ProtNLM"/>
    </source>
</evidence>
<proteinExistence type="predicted"/>
<organism evidence="1 2">
    <name type="scientific">Sinomonas terricola</name>
    <dbReference type="NCBI Taxonomy" id="3110330"/>
    <lineage>
        <taxon>Bacteria</taxon>
        <taxon>Bacillati</taxon>
        <taxon>Actinomycetota</taxon>
        <taxon>Actinomycetes</taxon>
        <taxon>Micrococcales</taxon>
        <taxon>Micrococcaceae</taxon>
        <taxon>Sinomonas</taxon>
    </lineage>
</organism>
<protein>
    <recommendedName>
        <fullName evidence="3">DUF2971 domain-containing protein</fullName>
    </recommendedName>
</protein>
<gene>
    <name evidence="1" type="ORF">SPF06_21555</name>
</gene>
<keyword evidence="2" id="KW-1185">Reference proteome</keyword>
<name>A0ABU5TC94_9MICC</name>
<evidence type="ECO:0000313" key="1">
    <source>
        <dbReference type="EMBL" id="MEA5457312.1"/>
    </source>
</evidence>
<dbReference type="EMBL" id="JAYGGQ010000026">
    <property type="protein sequence ID" value="MEA5457312.1"/>
    <property type="molecule type" value="Genomic_DNA"/>
</dbReference>
<evidence type="ECO:0000313" key="2">
    <source>
        <dbReference type="Proteomes" id="UP001304769"/>
    </source>
</evidence>
<dbReference type="RefSeq" id="WP_323281224.1">
    <property type="nucleotide sequence ID" value="NZ_JAYGGQ010000026.1"/>
</dbReference>
<accession>A0ABU5TC94</accession>
<sequence>MALPHNPTFNAGTDLVSEEAWPVGTVWHYTTAAGLAGLVGGKVLWASAMAFMNDSQEMHTGKAVFDKLLETHAGEVDPHIRENFSYMVQAALRNDRYRTFIACASRLPDSLTMWRNYTSEVGFAVALDGTKPLLMRRQRRITEKMIGAVGYHGEESRQLVRELAANGSADFAWTPAVYDPAEQYKSAYAALRGIEATALARAESREMDRHELDAIADAAKVLPTFKNPAFRDEAEMRIVCGTGIHVDLMHLKHRPGRYGMIPYVELGIPEDRSQGLEDEPEPMADLPITGVVVGPTPYPEEARVGVLELLRSHGHETVPVIESRIPFRS</sequence>